<dbReference type="EMBL" id="JARAOO010000005">
    <property type="protein sequence ID" value="KAJ7967200.1"/>
    <property type="molecule type" value="Genomic_DNA"/>
</dbReference>
<protein>
    <submittedName>
        <fullName evidence="1">Nucleoporin protein</fullName>
    </submittedName>
</protein>
<proteinExistence type="predicted"/>
<evidence type="ECO:0000313" key="2">
    <source>
        <dbReference type="Proteomes" id="UP001163823"/>
    </source>
</evidence>
<sequence>MLFTVAGYQEQHLFGNSCFTLDDKQIMDLRCSVSNILLEQSVRHEDLVVATLNLLTSAARFQDQAIAIVTELCEARNTKIPLDIQNVCLGVLEKWLCAWNSCLLQICGIRPVLGRVEDFSNEVKRLFNAEVRKRRTNYAPYSEENGGFCKWKMKVIGLSRIHFSIIHMFIATGNCPTSKKIYMVKKSTPKTLLT</sequence>
<dbReference type="KEGG" id="qsa:O6P43_011494"/>
<evidence type="ECO:0000313" key="1">
    <source>
        <dbReference type="EMBL" id="KAJ7967200.1"/>
    </source>
</evidence>
<accession>A0AAD7PUE4</accession>
<organism evidence="1 2">
    <name type="scientific">Quillaja saponaria</name>
    <name type="common">Soap bark tree</name>
    <dbReference type="NCBI Taxonomy" id="32244"/>
    <lineage>
        <taxon>Eukaryota</taxon>
        <taxon>Viridiplantae</taxon>
        <taxon>Streptophyta</taxon>
        <taxon>Embryophyta</taxon>
        <taxon>Tracheophyta</taxon>
        <taxon>Spermatophyta</taxon>
        <taxon>Magnoliopsida</taxon>
        <taxon>eudicotyledons</taxon>
        <taxon>Gunneridae</taxon>
        <taxon>Pentapetalae</taxon>
        <taxon>rosids</taxon>
        <taxon>fabids</taxon>
        <taxon>Fabales</taxon>
        <taxon>Quillajaceae</taxon>
        <taxon>Quillaja</taxon>
    </lineage>
</organism>
<name>A0AAD7PUE4_QUISA</name>
<dbReference type="Proteomes" id="UP001163823">
    <property type="component" value="Chromosome 5"/>
</dbReference>
<gene>
    <name evidence="1" type="ORF">O6P43_011494</name>
</gene>
<dbReference type="AlphaFoldDB" id="A0AAD7PUE4"/>
<keyword evidence="2" id="KW-1185">Reference proteome</keyword>
<reference evidence="1" key="1">
    <citation type="journal article" date="2023" name="Science">
        <title>Elucidation of the pathway for biosynthesis of saponin adjuvants from the soapbark tree.</title>
        <authorList>
            <person name="Reed J."/>
            <person name="Orme A."/>
            <person name="El-Demerdash A."/>
            <person name="Owen C."/>
            <person name="Martin L.B.B."/>
            <person name="Misra R.C."/>
            <person name="Kikuchi S."/>
            <person name="Rejzek M."/>
            <person name="Martin A.C."/>
            <person name="Harkess A."/>
            <person name="Leebens-Mack J."/>
            <person name="Louveau T."/>
            <person name="Stephenson M.J."/>
            <person name="Osbourn A."/>
        </authorList>
    </citation>
    <scope>NUCLEOTIDE SEQUENCE</scope>
    <source>
        <strain evidence="1">S10</strain>
    </source>
</reference>
<comment type="caution">
    <text evidence="1">The sequence shown here is derived from an EMBL/GenBank/DDBJ whole genome shotgun (WGS) entry which is preliminary data.</text>
</comment>